<comment type="cofactor">
    <cofactor evidence="1">
        <name>Mg(2+)</name>
        <dbReference type="ChEBI" id="CHEBI:18420"/>
    </cofactor>
</comment>
<dbReference type="Pfam" id="PF00293">
    <property type="entry name" value="NUDIX"/>
    <property type="match status" value="1"/>
</dbReference>
<dbReference type="PANTHER" id="PTHR43046:SF2">
    <property type="entry name" value="8-OXO-DGTP DIPHOSPHATASE-RELATED"/>
    <property type="match status" value="1"/>
</dbReference>
<reference evidence="5 6" key="1">
    <citation type="submission" date="2022-01" db="EMBL/GenBank/DDBJ databases">
        <title>Alkalihalobacillus sp. EGI L200015, a novel bacterium isolated from a salt lake sediment.</title>
        <authorList>
            <person name="Gao L."/>
            <person name="Fang B.-Z."/>
            <person name="Li W.-J."/>
        </authorList>
    </citation>
    <scope>NUCLEOTIDE SEQUENCE [LARGE SCALE GENOMIC DNA]</scope>
    <source>
        <strain evidence="5 6">KCTC 12718</strain>
    </source>
</reference>
<evidence type="ECO:0000256" key="1">
    <source>
        <dbReference type="ARBA" id="ARBA00001946"/>
    </source>
</evidence>
<dbReference type="InterPro" id="IPR020476">
    <property type="entry name" value="Nudix_hydrolase"/>
</dbReference>
<dbReference type="InterPro" id="IPR000086">
    <property type="entry name" value="NUDIX_hydrolase_dom"/>
</dbReference>
<dbReference type="Proteomes" id="UP001649381">
    <property type="component" value="Unassembled WGS sequence"/>
</dbReference>
<dbReference type="Gene3D" id="3.90.79.10">
    <property type="entry name" value="Nucleoside Triphosphate Pyrophosphohydrolase"/>
    <property type="match status" value="1"/>
</dbReference>
<feature type="domain" description="Nudix hydrolase" evidence="4">
    <location>
        <begin position="16"/>
        <end position="146"/>
    </location>
</feature>
<accession>A0ABS9H226</accession>
<evidence type="ECO:0000256" key="3">
    <source>
        <dbReference type="RuleBase" id="RU003476"/>
    </source>
</evidence>
<dbReference type="InterPro" id="IPR020084">
    <property type="entry name" value="NUDIX_hydrolase_CS"/>
</dbReference>
<dbReference type="InterPro" id="IPR015797">
    <property type="entry name" value="NUDIX_hydrolase-like_dom_sf"/>
</dbReference>
<dbReference type="PROSITE" id="PS00893">
    <property type="entry name" value="NUDIX_BOX"/>
    <property type="match status" value="1"/>
</dbReference>
<sequence length="151" mass="17295">MDYIKYLRNMVGTSKVILVSAGVFVFDQYDRVLLHQRSDNGYWGIPGGFMELGESIEDTARREVFEETGITLRHLRLFKIYSGPHWDQVLDNGDELSGVIAIFTCGDFSGVLKLNEESLNACFFPLAALPQNLFPIQRQMFQDLLLYKHIL</sequence>
<dbReference type="PROSITE" id="PS51462">
    <property type="entry name" value="NUDIX"/>
    <property type="match status" value="1"/>
</dbReference>
<evidence type="ECO:0000313" key="6">
    <source>
        <dbReference type="Proteomes" id="UP001649381"/>
    </source>
</evidence>
<name>A0ABS9H226_9BACL</name>
<dbReference type="EMBL" id="JAKIJS010000001">
    <property type="protein sequence ID" value="MCF6137695.1"/>
    <property type="molecule type" value="Genomic_DNA"/>
</dbReference>
<comment type="similarity">
    <text evidence="3">Belongs to the Nudix hydrolase family.</text>
</comment>
<gene>
    <name evidence="5" type="ORF">L2716_08125</name>
</gene>
<comment type="caution">
    <text evidence="5">The sequence shown here is derived from an EMBL/GenBank/DDBJ whole genome shotgun (WGS) entry which is preliminary data.</text>
</comment>
<dbReference type="PRINTS" id="PR00502">
    <property type="entry name" value="NUDIXFAMILY"/>
</dbReference>
<dbReference type="PANTHER" id="PTHR43046">
    <property type="entry name" value="GDP-MANNOSE MANNOSYL HYDROLASE"/>
    <property type="match status" value="1"/>
</dbReference>
<dbReference type="SUPFAM" id="SSF55811">
    <property type="entry name" value="Nudix"/>
    <property type="match status" value="1"/>
</dbReference>
<evidence type="ECO:0000256" key="2">
    <source>
        <dbReference type="ARBA" id="ARBA00022801"/>
    </source>
</evidence>
<evidence type="ECO:0000259" key="4">
    <source>
        <dbReference type="PROSITE" id="PS51462"/>
    </source>
</evidence>
<keyword evidence="6" id="KW-1185">Reference proteome</keyword>
<organism evidence="5 6">
    <name type="scientific">Pseudalkalibacillus berkeleyi</name>
    <dbReference type="NCBI Taxonomy" id="1069813"/>
    <lineage>
        <taxon>Bacteria</taxon>
        <taxon>Bacillati</taxon>
        <taxon>Bacillota</taxon>
        <taxon>Bacilli</taxon>
        <taxon>Bacillales</taxon>
        <taxon>Fictibacillaceae</taxon>
        <taxon>Pseudalkalibacillus</taxon>
    </lineage>
</organism>
<dbReference type="CDD" id="cd04677">
    <property type="entry name" value="NUDIX_Hydrolase"/>
    <property type="match status" value="1"/>
</dbReference>
<proteinExistence type="inferred from homology"/>
<evidence type="ECO:0000313" key="5">
    <source>
        <dbReference type="EMBL" id="MCF6137695.1"/>
    </source>
</evidence>
<keyword evidence="2 3" id="KW-0378">Hydrolase</keyword>
<protein>
    <submittedName>
        <fullName evidence="5">NUDIX domain-containing protein</fullName>
    </submittedName>
</protein>